<reference evidence="14 15" key="1">
    <citation type="submission" date="2020-06" db="EMBL/GenBank/DDBJ databases">
        <title>Schlegella sp. ID0723 isolated from air conditioner.</title>
        <authorList>
            <person name="Kim D.Y."/>
            <person name="Kim D.-U."/>
        </authorList>
    </citation>
    <scope>NUCLEOTIDE SEQUENCE [LARGE SCALE GENOMIC DNA]</scope>
    <source>
        <strain evidence="14 15">ID0723</strain>
    </source>
</reference>
<dbReference type="GO" id="GO:0046872">
    <property type="term" value="F:metal ion binding"/>
    <property type="evidence" value="ECO:0007669"/>
    <property type="project" value="UniProtKB-KW"/>
</dbReference>
<keyword evidence="11" id="KW-0234">DNA repair</keyword>
<evidence type="ECO:0000256" key="11">
    <source>
        <dbReference type="ARBA" id="ARBA00023204"/>
    </source>
</evidence>
<feature type="region of interest" description="Disordered" evidence="12">
    <location>
        <begin position="44"/>
        <end position="95"/>
    </location>
</feature>
<gene>
    <name evidence="14" type="ORF">HQN59_11865</name>
</gene>
<keyword evidence="5" id="KW-0004">4Fe-4S</keyword>
<evidence type="ECO:0000313" key="15">
    <source>
        <dbReference type="Proteomes" id="UP000529637"/>
    </source>
</evidence>
<evidence type="ECO:0000256" key="1">
    <source>
        <dbReference type="ARBA" id="ARBA00001400"/>
    </source>
</evidence>
<dbReference type="InterPro" id="IPR036895">
    <property type="entry name" value="Uracil-DNA_glycosylase-like_sf"/>
</dbReference>
<dbReference type="GO" id="GO:0006281">
    <property type="term" value="P:DNA repair"/>
    <property type="evidence" value="ECO:0007669"/>
    <property type="project" value="UniProtKB-KW"/>
</dbReference>
<dbReference type="Proteomes" id="UP000529637">
    <property type="component" value="Unassembled WGS sequence"/>
</dbReference>
<dbReference type="AlphaFoldDB" id="A0A7Y6NNR4"/>
<dbReference type="RefSeq" id="WP_176069312.1">
    <property type="nucleotide sequence ID" value="NZ_JABWMJ010000005.1"/>
</dbReference>
<dbReference type="PANTHER" id="PTHR33693:SF1">
    <property type="entry name" value="TYPE-4 URACIL-DNA GLYCOSYLASE"/>
    <property type="match status" value="1"/>
</dbReference>
<comment type="caution">
    <text evidence="14">The sequence shown here is derived from an EMBL/GenBank/DDBJ whole genome shotgun (WGS) entry which is preliminary data.</text>
</comment>
<dbReference type="InterPro" id="IPR005273">
    <property type="entry name" value="Ura-DNA_glyco_family4"/>
</dbReference>
<evidence type="ECO:0000313" key="14">
    <source>
        <dbReference type="EMBL" id="NUZ06457.1"/>
    </source>
</evidence>
<dbReference type="PANTHER" id="PTHR33693">
    <property type="entry name" value="TYPE-5 URACIL-DNA GLYCOSYLASE"/>
    <property type="match status" value="1"/>
</dbReference>
<dbReference type="GO" id="GO:0051539">
    <property type="term" value="F:4 iron, 4 sulfur cluster binding"/>
    <property type="evidence" value="ECO:0007669"/>
    <property type="project" value="UniProtKB-KW"/>
</dbReference>
<protein>
    <recommendedName>
        <fullName evidence="4">Type-4 uracil-DNA glycosylase</fullName>
        <ecNumber evidence="3">3.2.2.27</ecNumber>
    </recommendedName>
</protein>
<feature type="domain" description="Uracil-DNA glycosylase-like" evidence="13">
    <location>
        <begin position="154"/>
        <end position="306"/>
    </location>
</feature>
<dbReference type="SMART" id="SM00987">
    <property type="entry name" value="UreE_C"/>
    <property type="match status" value="1"/>
</dbReference>
<evidence type="ECO:0000256" key="3">
    <source>
        <dbReference type="ARBA" id="ARBA00012030"/>
    </source>
</evidence>
<dbReference type="SMART" id="SM00986">
    <property type="entry name" value="UDG"/>
    <property type="match status" value="1"/>
</dbReference>
<evidence type="ECO:0000256" key="10">
    <source>
        <dbReference type="ARBA" id="ARBA00023014"/>
    </source>
</evidence>
<dbReference type="EMBL" id="JABWMJ010000005">
    <property type="protein sequence ID" value="NUZ06457.1"/>
    <property type="molecule type" value="Genomic_DNA"/>
</dbReference>
<evidence type="ECO:0000256" key="6">
    <source>
        <dbReference type="ARBA" id="ARBA00022723"/>
    </source>
</evidence>
<dbReference type="Pfam" id="PF03167">
    <property type="entry name" value="UDG"/>
    <property type="match status" value="1"/>
</dbReference>
<evidence type="ECO:0000256" key="4">
    <source>
        <dbReference type="ARBA" id="ARBA00019403"/>
    </source>
</evidence>
<keyword evidence="8" id="KW-0378">Hydrolase</keyword>
<keyword evidence="6" id="KW-0479">Metal-binding</keyword>
<name>A0A7Y6NNR4_9BURK</name>
<keyword evidence="15" id="KW-1185">Reference proteome</keyword>
<organism evidence="14 15">
    <name type="scientific">Piscinibacter koreensis</name>
    <dbReference type="NCBI Taxonomy" id="2742824"/>
    <lineage>
        <taxon>Bacteria</taxon>
        <taxon>Pseudomonadati</taxon>
        <taxon>Pseudomonadota</taxon>
        <taxon>Betaproteobacteria</taxon>
        <taxon>Burkholderiales</taxon>
        <taxon>Sphaerotilaceae</taxon>
        <taxon>Piscinibacter</taxon>
    </lineage>
</organism>
<evidence type="ECO:0000256" key="12">
    <source>
        <dbReference type="SAM" id="MobiDB-lite"/>
    </source>
</evidence>
<evidence type="ECO:0000256" key="9">
    <source>
        <dbReference type="ARBA" id="ARBA00023004"/>
    </source>
</evidence>
<sequence length="324" mass="33011">MRWTERQRAMLAEMGVRLWLPEATVGGEAGVDALDGAAGALGGVPDARARGAESTSGGSPARTREGAEARLLPGASGAASEPRPGPSPALPGTGRTVAAPAAVAGVPPATPFMPAADAAERAAAIATLDWGGLRASAAACTACPLCEGRTHSVFASAAGSADWLVVTDPPGPDDDATGAPMSGAPGRLLDNMLRAVRHSRADTALPAQRASVVPIVKCRPPGDRSPSAVEIEACRPYLERQIELVRPNVIVAMGRFAAPGLLRRNEPLGALRGRVHDAAVPVVATFHPAHLLRHGDDKAKAWDDLCRASAAAAMRASVTSGDAT</sequence>
<dbReference type="CDD" id="cd10030">
    <property type="entry name" value="UDG-F4_TTUDGA_SPO1dp_like"/>
    <property type="match status" value="1"/>
</dbReference>
<keyword evidence="10" id="KW-0411">Iron-sulfur</keyword>
<comment type="catalytic activity">
    <reaction evidence="1">
        <text>Hydrolyzes single-stranded DNA or mismatched double-stranded DNA and polynucleotides, releasing free uracil.</text>
        <dbReference type="EC" id="3.2.2.27"/>
    </reaction>
</comment>
<comment type="similarity">
    <text evidence="2">Belongs to the uracil-DNA glycosylase (UDG) superfamily. Type 4 (UDGa) family.</text>
</comment>
<keyword evidence="9" id="KW-0408">Iron</keyword>
<evidence type="ECO:0000256" key="2">
    <source>
        <dbReference type="ARBA" id="ARBA00006521"/>
    </source>
</evidence>
<evidence type="ECO:0000256" key="7">
    <source>
        <dbReference type="ARBA" id="ARBA00022763"/>
    </source>
</evidence>
<dbReference type="InterPro" id="IPR051536">
    <property type="entry name" value="UDG_Type-4/5"/>
</dbReference>
<proteinExistence type="inferred from homology"/>
<evidence type="ECO:0000259" key="13">
    <source>
        <dbReference type="SMART" id="SM00986"/>
    </source>
</evidence>
<evidence type="ECO:0000256" key="8">
    <source>
        <dbReference type="ARBA" id="ARBA00022801"/>
    </source>
</evidence>
<dbReference type="SUPFAM" id="SSF52141">
    <property type="entry name" value="Uracil-DNA glycosylase-like"/>
    <property type="match status" value="1"/>
</dbReference>
<accession>A0A7Y6NNR4</accession>
<dbReference type="Gene3D" id="3.40.470.10">
    <property type="entry name" value="Uracil-DNA glycosylase-like domain"/>
    <property type="match status" value="1"/>
</dbReference>
<dbReference type="InterPro" id="IPR005122">
    <property type="entry name" value="Uracil-DNA_glycosylase-like"/>
</dbReference>
<evidence type="ECO:0000256" key="5">
    <source>
        <dbReference type="ARBA" id="ARBA00022485"/>
    </source>
</evidence>
<dbReference type="NCBIfam" id="TIGR00758">
    <property type="entry name" value="UDG_fam4"/>
    <property type="match status" value="1"/>
</dbReference>
<dbReference type="EC" id="3.2.2.27" evidence="3"/>
<dbReference type="GO" id="GO:0004844">
    <property type="term" value="F:uracil DNA N-glycosylase activity"/>
    <property type="evidence" value="ECO:0007669"/>
    <property type="project" value="UniProtKB-EC"/>
</dbReference>
<keyword evidence="7" id="KW-0227">DNA damage</keyword>